<dbReference type="EnsemblMetazoa" id="ISCW005045-RA">
    <property type="protein sequence ID" value="ISCW005045-PA"/>
    <property type="gene ID" value="ISCW005045"/>
</dbReference>
<proteinExistence type="predicted"/>
<dbReference type="EMBL" id="DS703929">
    <property type="protein sequence ID" value="EEC05437.1"/>
    <property type="molecule type" value="Genomic_DNA"/>
</dbReference>
<sequence length="68" mass="8460">KNLSRINIKKKRKLETKAYAKTKKERNGKRLMFQTHKKEKKKKKKRAARRLYIYNRIETKKSRNENKR</sequence>
<gene>
    <name evidence="1" type="ORF">IscW_ISCW005045</name>
</gene>
<dbReference type="EMBL" id="ABJB011025948">
    <property type="status" value="NOT_ANNOTATED_CDS"/>
    <property type="molecule type" value="Genomic_DNA"/>
</dbReference>
<feature type="non-terminal residue" evidence="1">
    <location>
        <position position="68"/>
    </location>
</feature>
<evidence type="ECO:0000313" key="1">
    <source>
        <dbReference type="EMBL" id="EEC05437.1"/>
    </source>
</evidence>
<reference evidence="2" key="2">
    <citation type="submission" date="2020-05" db="UniProtKB">
        <authorList>
            <consortium name="EnsemblMetazoa"/>
        </authorList>
    </citation>
    <scope>IDENTIFICATION</scope>
    <source>
        <strain evidence="2">wikel</strain>
    </source>
</reference>
<organism>
    <name type="scientific">Ixodes scapularis</name>
    <name type="common">Black-legged tick</name>
    <name type="synonym">Deer tick</name>
    <dbReference type="NCBI Taxonomy" id="6945"/>
    <lineage>
        <taxon>Eukaryota</taxon>
        <taxon>Metazoa</taxon>
        <taxon>Ecdysozoa</taxon>
        <taxon>Arthropoda</taxon>
        <taxon>Chelicerata</taxon>
        <taxon>Arachnida</taxon>
        <taxon>Acari</taxon>
        <taxon>Parasitiformes</taxon>
        <taxon>Ixodida</taxon>
        <taxon>Ixodoidea</taxon>
        <taxon>Ixodidae</taxon>
        <taxon>Ixodinae</taxon>
        <taxon>Ixodes</taxon>
    </lineage>
</organism>
<evidence type="ECO:0000313" key="3">
    <source>
        <dbReference type="Proteomes" id="UP000001555"/>
    </source>
</evidence>
<dbReference type="PaxDb" id="6945-B7PFR5"/>
<keyword evidence="3" id="KW-1185">Reference proteome</keyword>
<dbReference type="VEuPathDB" id="VectorBase:ISCW005045"/>
<reference evidence="1 3" key="1">
    <citation type="submission" date="2008-03" db="EMBL/GenBank/DDBJ databases">
        <title>Annotation of Ixodes scapularis.</title>
        <authorList>
            <consortium name="Ixodes scapularis Genome Project Consortium"/>
            <person name="Caler E."/>
            <person name="Hannick L.I."/>
            <person name="Bidwell S."/>
            <person name="Joardar V."/>
            <person name="Thiagarajan M."/>
            <person name="Amedeo P."/>
            <person name="Galinsky K.J."/>
            <person name="Schobel S."/>
            <person name="Inman J."/>
            <person name="Hostetler J."/>
            <person name="Miller J."/>
            <person name="Hammond M."/>
            <person name="Megy K."/>
            <person name="Lawson D."/>
            <person name="Kodira C."/>
            <person name="Sutton G."/>
            <person name="Meyer J."/>
            <person name="Hill C.A."/>
            <person name="Birren B."/>
            <person name="Nene V."/>
            <person name="Collins F."/>
            <person name="Alarcon-Chaidez F."/>
            <person name="Wikel S."/>
            <person name="Strausberg R."/>
        </authorList>
    </citation>
    <scope>NUCLEOTIDE SEQUENCE [LARGE SCALE GENOMIC DNA]</scope>
    <source>
        <strain evidence="3">Wikel</strain>
        <strain evidence="1">Wikel colony</strain>
    </source>
</reference>
<dbReference type="AlphaFoldDB" id="B7PFR5"/>
<protein>
    <submittedName>
        <fullName evidence="1 2">Uncharacterized protein</fullName>
    </submittedName>
</protein>
<name>B7PFR5_IXOSC</name>
<dbReference type="InParanoid" id="B7PFR5"/>
<dbReference type="HOGENOM" id="CLU_2801310_0_0_1"/>
<evidence type="ECO:0000313" key="2">
    <source>
        <dbReference type="EnsemblMetazoa" id="ISCW005045-PA"/>
    </source>
</evidence>
<feature type="non-terminal residue" evidence="1">
    <location>
        <position position="1"/>
    </location>
</feature>
<accession>B7PFR5</accession>
<dbReference type="Proteomes" id="UP000001555">
    <property type="component" value="Unassembled WGS sequence"/>
</dbReference>